<dbReference type="RefSeq" id="XP_025562379.1">
    <property type="nucleotide sequence ID" value="XM_025713001.1"/>
</dbReference>
<proteinExistence type="predicted"/>
<evidence type="ECO:0000313" key="1">
    <source>
        <dbReference type="EMBL" id="PYH68585.1"/>
    </source>
</evidence>
<dbReference type="GeneID" id="37217593"/>
<organism evidence="1 2">
    <name type="scientific">Aspergillus vadensis (strain CBS 113365 / IMI 142717 / IBT 24658)</name>
    <dbReference type="NCBI Taxonomy" id="1448311"/>
    <lineage>
        <taxon>Eukaryota</taxon>
        <taxon>Fungi</taxon>
        <taxon>Dikarya</taxon>
        <taxon>Ascomycota</taxon>
        <taxon>Pezizomycotina</taxon>
        <taxon>Eurotiomycetes</taxon>
        <taxon>Eurotiomycetidae</taxon>
        <taxon>Eurotiales</taxon>
        <taxon>Aspergillaceae</taxon>
        <taxon>Aspergillus</taxon>
        <taxon>Aspergillus subgen. Circumdati</taxon>
    </lineage>
</organism>
<dbReference type="EMBL" id="KZ821626">
    <property type="protein sequence ID" value="PYH68585.1"/>
    <property type="molecule type" value="Genomic_DNA"/>
</dbReference>
<gene>
    <name evidence="1" type="ORF">BO88DRAFT_60031</name>
</gene>
<dbReference type="Proteomes" id="UP000248405">
    <property type="component" value="Unassembled WGS sequence"/>
</dbReference>
<evidence type="ECO:0000313" key="2">
    <source>
        <dbReference type="Proteomes" id="UP000248405"/>
    </source>
</evidence>
<protein>
    <submittedName>
        <fullName evidence="1">Uncharacterized protein</fullName>
    </submittedName>
</protein>
<name>A0A319B7S4_ASPVC</name>
<sequence length="93" mass="10475">MKQFVSSPFMDIPRSSVRSIRSWLPRILKGKELENSSCSSHSLSFRFRFVRRTNSLSLGILGCAWVGRWLGTHSGIPSPSKFLSSYRDIVIGA</sequence>
<dbReference type="AlphaFoldDB" id="A0A319B7S4"/>
<accession>A0A319B7S4</accession>
<keyword evidence="2" id="KW-1185">Reference proteome</keyword>
<reference evidence="1" key="1">
    <citation type="submission" date="2016-12" db="EMBL/GenBank/DDBJ databases">
        <title>The genomes of Aspergillus section Nigri reveals drivers in fungal speciation.</title>
        <authorList>
            <consortium name="DOE Joint Genome Institute"/>
            <person name="Vesth T.C."/>
            <person name="Nybo J."/>
            <person name="Theobald S."/>
            <person name="Brandl J."/>
            <person name="Frisvad J.C."/>
            <person name="Nielsen K.F."/>
            <person name="Lyhne E.K."/>
            <person name="Kogle M.E."/>
            <person name="Kuo A."/>
            <person name="Riley R."/>
            <person name="Clum A."/>
            <person name="Nolan M."/>
            <person name="Lipzen A."/>
            <person name="Salamov A."/>
            <person name="Henrissat B."/>
            <person name="Wiebenga A."/>
            <person name="De Vries R.P."/>
            <person name="Grigoriev I.V."/>
            <person name="Mortensen U.H."/>
            <person name="Andersen M.R."/>
            <person name="Baker S.E."/>
        </authorList>
    </citation>
    <scope>NUCLEOTIDE SEQUENCE [LARGE SCALE GENOMIC DNA]</scope>
    <source>
        <strain evidence="1">CBS 113365</strain>
    </source>
</reference>